<dbReference type="SUPFAM" id="SSF140931">
    <property type="entry name" value="Fic-like"/>
    <property type="match status" value="1"/>
</dbReference>
<dbReference type="InterPro" id="IPR040198">
    <property type="entry name" value="Fido_containing"/>
</dbReference>
<evidence type="ECO:0000313" key="3">
    <source>
        <dbReference type="Proteomes" id="UP001230220"/>
    </source>
</evidence>
<dbReference type="InterPro" id="IPR003812">
    <property type="entry name" value="Fido"/>
</dbReference>
<dbReference type="EMBL" id="JAUSUR010000009">
    <property type="protein sequence ID" value="MDQ0363041.1"/>
    <property type="molecule type" value="Genomic_DNA"/>
</dbReference>
<sequence length="269" mass="31385">MQYEIDFTQLLTKQFKVEYQKRDKSGIYGFTQQYLTYNSNKIEGSGLGESQIASLFNTGSIMSDGEIIVAKDIEEATGHFAMFNHMLETLDEELSQKLIKEFHYKLKSGVFEDMSNGYPIGEYKNRKNIVGIIETTLPEEVDGRMTELLEVYRKLDKPSLSDIAVFHSNYEQIHPFQDGNGRTGRMILFRECLKNRYVPIIITEDQKQEYYYALQEMQTNCNSEPLLQLFKAEQQDYFDLAKDFVIPTSNKSIEMRIKEAKAVYDRKRK</sequence>
<protein>
    <submittedName>
        <fullName evidence="2">Fic family protein</fullName>
    </submittedName>
</protein>
<dbReference type="Proteomes" id="UP001230220">
    <property type="component" value="Unassembled WGS sequence"/>
</dbReference>
<gene>
    <name evidence="2" type="ORF">J2S15_003802</name>
</gene>
<evidence type="ECO:0000313" key="2">
    <source>
        <dbReference type="EMBL" id="MDQ0363041.1"/>
    </source>
</evidence>
<dbReference type="PANTHER" id="PTHR13504">
    <property type="entry name" value="FIDO DOMAIN-CONTAINING PROTEIN DDB_G0283145"/>
    <property type="match status" value="1"/>
</dbReference>
<organism evidence="2 3">
    <name type="scientific">Breznakia pachnodae</name>
    <dbReference type="NCBI Taxonomy" id="265178"/>
    <lineage>
        <taxon>Bacteria</taxon>
        <taxon>Bacillati</taxon>
        <taxon>Bacillota</taxon>
        <taxon>Erysipelotrichia</taxon>
        <taxon>Erysipelotrichales</taxon>
        <taxon>Erysipelotrichaceae</taxon>
        <taxon>Breznakia</taxon>
    </lineage>
</organism>
<dbReference type="PANTHER" id="PTHR13504:SF38">
    <property type="entry name" value="FIDO DOMAIN-CONTAINING PROTEIN"/>
    <property type="match status" value="1"/>
</dbReference>
<keyword evidence="3" id="KW-1185">Reference proteome</keyword>
<reference evidence="2 3" key="1">
    <citation type="submission" date="2023-07" db="EMBL/GenBank/DDBJ databases">
        <title>Genomic Encyclopedia of Type Strains, Phase IV (KMG-IV): sequencing the most valuable type-strain genomes for metagenomic binning, comparative biology and taxonomic classification.</title>
        <authorList>
            <person name="Goeker M."/>
        </authorList>
    </citation>
    <scope>NUCLEOTIDE SEQUENCE [LARGE SCALE GENOMIC DNA]</scope>
    <source>
        <strain evidence="2 3">DSM 16784</strain>
    </source>
</reference>
<dbReference type="InterPro" id="IPR036597">
    <property type="entry name" value="Fido-like_dom_sf"/>
</dbReference>
<proteinExistence type="predicted"/>
<evidence type="ECO:0000259" key="1">
    <source>
        <dbReference type="PROSITE" id="PS51459"/>
    </source>
</evidence>
<name>A0ABU0E882_9FIRM</name>
<feature type="domain" description="Fido" evidence="1">
    <location>
        <begin position="94"/>
        <end position="232"/>
    </location>
</feature>
<accession>A0ABU0E882</accession>
<dbReference type="PROSITE" id="PS51459">
    <property type="entry name" value="FIDO"/>
    <property type="match status" value="1"/>
</dbReference>
<comment type="caution">
    <text evidence="2">The sequence shown here is derived from an EMBL/GenBank/DDBJ whole genome shotgun (WGS) entry which is preliminary data.</text>
</comment>
<dbReference type="RefSeq" id="WP_307411516.1">
    <property type="nucleotide sequence ID" value="NZ_JAUSUR010000009.1"/>
</dbReference>
<dbReference type="Gene3D" id="1.10.3290.10">
    <property type="entry name" value="Fido-like domain"/>
    <property type="match status" value="1"/>
</dbReference>
<dbReference type="Pfam" id="PF02661">
    <property type="entry name" value="Fic"/>
    <property type="match status" value="1"/>
</dbReference>